<feature type="transmembrane region" description="Helical" evidence="1">
    <location>
        <begin position="39"/>
        <end position="58"/>
    </location>
</feature>
<proteinExistence type="predicted"/>
<feature type="transmembrane region" description="Helical" evidence="1">
    <location>
        <begin position="12"/>
        <end position="33"/>
    </location>
</feature>
<dbReference type="RefSeq" id="WP_035016296.1">
    <property type="nucleotide sequence ID" value="NZ_ARZY01000048.1"/>
</dbReference>
<keyword evidence="1" id="KW-0812">Transmembrane</keyword>
<comment type="caution">
    <text evidence="2">The sequence shown here is derived from an EMBL/GenBank/DDBJ whole genome shotgun (WGS) entry which is preliminary data.</text>
</comment>
<evidence type="ECO:0000313" key="2">
    <source>
        <dbReference type="EMBL" id="EWH08382.1"/>
    </source>
</evidence>
<evidence type="ECO:0000313" key="3">
    <source>
        <dbReference type="Proteomes" id="UP000019276"/>
    </source>
</evidence>
<keyword evidence="1" id="KW-1133">Transmembrane helix</keyword>
<dbReference type="EMBL" id="ARZY01000048">
    <property type="protein sequence ID" value="EWH08382.1"/>
    <property type="molecule type" value="Genomic_DNA"/>
</dbReference>
<dbReference type="STRING" id="1328313.DS2_17612"/>
<dbReference type="AlphaFoldDB" id="W7QHF4"/>
<keyword evidence="1" id="KW-0472">Membrane</keyword>
<gene>
    <name evidence="2" type="ORF">DS2_17612</name>
</gene>
<accession>W7QHF4</accession>
<organism evidence="2 3">
    <name type="scientific">Catenovulum agarivorans DS-2</name>
    <dbReference type="NCBI Taxonomy" id="1328313"/>
    <lineage>
        <taxon>Bacteria</taxon>
        <taxon>Pseudomonadati</taxon>
        <taxon>Pseudomonadota</taxon>
        <taxon>Gammaproteobacteria</taxon>
        <taxon>Alteromonadales</taxon>
        <taxon>Alteromonadaceae</taxon>
        <taxon>Catenovulum</taxon>
    </lineage>
</organism>
<dbReference type="Proteomes" id="UP000019276">
    <property type="component" value="Unassembled WGS sequence"/>
</dbReference>
<dbReference type="OrthoDB" id="9979042at2"/>
<protein>
    <submittedName>
        <fullName evidence="2">Uncharacterized protein</fullName>
    </submittedName>
</protein>
<reference evidence="2 3" key="1">
    <citation type="journal article" date="2014" name="Genome Announc.">
        <title>Draft Genome Sequence of the Agar-Degrading Bacterium Catenovulum sp. Strain DS-2, Isolated from Intestines of Haliotis diversicolor.</title>
        <authorList>
            <person name="Shan D."/>
            <person name="Li X."/>
            <person name="Gu Z."/>
            <person name="Wei G."/>
            <person name="Gao Z."/>
            <person name="Shao Z."/>
        </authorList>
    </citation>
    <scope>NUCLEOTIDE SEQUENCE [LARGE SCALE GENOMIC DNA]</scope>
    <source>
        <strain evidence="2 3">DS-2</strain>
    </source>
</reference>
<name>W7QHF4_9ALTE</name>
<evidence type="ECO:0000256" key="1">
    <source>
        <dbReference type="SAM" id="Phobius"/>
    </source>
</evidence>
<keyword evidence="3" id="KW-1185">Reference proteome</keyword>
<sequence length="68" mass="7756">MKSEQKLIFQFMLRYVAHAAIMTAIPSLISRALNKPIDVAYIFAMCALAAWMTAKWLVSTHVITDRKE</sequence>